<dbReference type="Proteomes" id="UP000078437">
    <property type="component" value="Chromosome"/>
</dbReference>
<keyword evidence="4" id="KW-0808">Transferase</keyword>
<keyword evidence="2" id="KW-1003">Cell membrane</keyword>
<dbReference type="Pfam" id="PF13231">
    <property type="entry name" value="PMT_2"/>
    <property type="match status" value="1"/>
</dbReference>
<reference evidence="11 12" key="1">
    <citation type="journal article" date="2016" name="Int. J. Syst. Evol. Microbiol.">
        <title>Agromyces aureus sp. nov., isolated from the rhizosphere of Salix caprea L. grown in a heavy-metal-contaminated soil.</title>
        <authorList>
            <person name="Corretto E."/>
            <person name="Antonielli L."/>
            <person name="Sessitsch A."/>
            <person name="Compant S."/>
            <person name="Gorfer M."/>
            <person name="Kuffner M."/>
            <person name="Brader G."/>
        </authorList>
    </citation>
    <scope>NUCLEOTIDE SEQUENCE [LARGE SCALE GENOMIC DNA]</scope>
    <source>
        <strain evidence="11 12">AR33</strain>
    </source>
</reference>
<evidence type="ECO:0000313" key="11">
    <source>
        <dbReference type="EMBL" id="ANJ28121.1"/>
    </source>
</evidence>
<feature type="transmembrane region" description="Helical" evidence="9">
    <location>
        <begin position="337"/>
        <end position="358"/>
    </location>
</feature>
<evidence type="ECO:0000256" key="8">
    <source>
        <dbReference type="SAM" id="MobiDB-lite"/>
    </source>
</evidence>
<dbReference type="EMBL" id="CP013979">
    <property type="protein sequence ID" value="ANJ28121.1"/>
    <property type="molecule type" value="Genomic_DNA"/>
</dbReference>
<accession>A0A191WIN7</accession>
<gene>
    <name evidence="11" type="ORF">ATC03_16780</name>
</gene>
<dbReference type="InterPro" id="IPR038731">
    <property type="entry name" value="RgtA/B/C-like"/>
</dbReference>
<evidence type="ECO:0000256" key="9">
    <source>
        <dbReference type="SAM" id="Phobius"/>
    </source>
</evidence>
<dbReference type="RefSeq" id="WP_084003576.1">
    <property type="nucleotide sequence ID" value="NZ_CP013979.1"/>
</dbReference>
<sequence>MSDAAGGHAPTRPSSEAPARGIRPARPGASARIERLDPLARAPVFGAMAALVVLLAATSQWYGFHRDELYFRMLDPAWGYVDQPPLTPLVARAITSVVDEPWALRIPAILAAASAVLVLALIAREAGGGRRAQAVAAWAAASASFPMVFGHVLLTASFDLLVWPLVALFAMRALLRDGRDGAGGPGHAGSSAAGRWWLAVGLVTGLATYNKLLVVLLVAGIGVGLLAVGPWRVLRSRWLWAGVGIAVVVALPNLVFQVANDLPQLRMGAALAEDTDGAGRLLTLPFLLLLAGPPLVPIWVAGLVGLFRRPAWRPIRLFAVAFAVVVLATIAGGAQPYYPLGLIEVLLALGAVPTAEWMRTRGRSALVWAGVALNAVVSALIALPLLPPALVGASPFAAMNQTVGDTIGWPTYVEQVAAVIDDARDADAAGAAASADAPVVITSNYGEAGAIARYGPDHGLDPGAVYSGHNALWFQARPSDAATDVVFVGELSRRVTGDFASCTTLAHLDNGLDVDNEEQDVPITLCTGRTTGWDELWPRLAHLS</sequence>
<keyword evidence="3" id="KW-0328">Glycosyltransferase</keyword>
<protein>
    <recommendedName>
        <fullName evidence="10">Glycosyltransferase RgtA/B/C/D-like domain-containing protein</fullName>
    </recommendedName>
</protein>
<feature type="region of interest" description="Disordered" evidence="8">
    <location>
        <begin position="1"/>
        <end position="24"/>
    </location>
</feature>
<name>A0A191WIN7_9MICO</name>
<comment type="subcellular location">
    <subcellularLocation>
        <location evidence="1">Cell membrane</location>
        <topology evidence="1">Multi-pass membrane protein</topology>
    </subcellularLocation>
</comment>
<dbReference type="KEGG" id="agy:ATC03_16780"/>
<keyword evidence="6 9" id="KW-1133">Transmembrane helix</keyword>
<dbReference type="AlphaFoldDB" id="A0A191WIN7"/>
<organism evidence="11 12">
    <name type="scientific">Agromyces aureus</name>
    <dbReference type="NCBI Taxonomy" id="453304"/>
    <lineage>
        <taxon>Bacteria</taxon>
        <taxon>Bacillati</taxon>
        <taxon>Actinomycetota</taxon>
        <taxon>Actinomycetes</taxon>
        <taxon>Micrococcales</taxon>
        <taxon>Microbacteriaceae</taxon>
        <taxon>Agromyces</taxon>
    </lineage>
</organism>
<dbReference type="InterPro" id="IPR050297">
    <property type="entry name" value="LipidA_mod_glycosyltrf_83"/>
</dbReference>
<feature type="transmembrane region" description="Helical" evidence="9">
    <location>
        <begin position="102"/>
        <end position="123"/>
    </location>
</feature>
<feature type="transmembrane region" description="Helical" evidence="9">
    <location>
        <begin position="135"/>
        <end position="154"/>
    </location>
</feature>
<evidence type="ECO:0000256" key="3">
    <source>
        <dbReference type="ARBA" id="ARBA00022676"/>
    </source>
</evidence>
<feature type="transmembrane region" description="Helical" evidence="9">
    <location>
        <begin position="42"/>
        <end position="64"/>
    </location>
</feature>
<proteinExistence type="predicted"/>
<feature type="transmembrane region" description="Helical" evidence="9">
    <location>
        <begin position="212"/>
        <end position="231"/>
    </location>
</feature>
<dbReference type="GO" id="GO:0005886">
    <property type="term" value="C:plasma membrane"/>
    <property type="evidence" value="ECO:0007669"/>
    <property type="project" value="UniProtKB-SubCell"/>
</dbReference>
<keyword evidence="12" id="KW-1185">Reference proteome</keyword>
<feature type="domain" description="Glycosyltransferase RgtA/B/C/D-like" evidence="10">
    <location>
        <begin position="82"/>
        <end position="255"/>
    </location>
</feature>
<dbReference type="OrthoDB" id="5166595at2"/>
<keyword evidence="5 9" id="KW-0812">Transmembrane</keyword>
<evidence type="ECO:0000256" key="6">
    <source>
        <dbReference type="ARBA" id="ARBA00022989"/>
    </source>
</evidence>
<feature type="transmembrane region" description="Helical" evidence="9">
    <location>
        <begin position="238"/>
        <end position="259"/>
    </location>
</feature>
<dbReference type="GO" id="GO:0009103">
    <property type="term" value="P:lipopolysaccharide biosynthetic process"/>
    <property type="evidence" value="ECO:0007669"/>
    <property type="project" value="UniProtKB-ARBA"/>
</dbReference>
<feature type="transmembrane region" description="Helical" evidence="9">
    <location>
        <begin position="286"/>
        <end position="307"/>
    </location>
</feature>
<dbReference type="PANTHER" id="PTHR33908">
    <property type="entry name" value="MANNOSYLTRANSFERASE YKCB-RELATED"/>
    <property type="match status" value="1"/>
</dbReference>
<evidence type="ECO:0000256" key="2">
    <source>
        <dbReference type="ARBA" id="ARBA00022475"/>
    </source>
</evidence>
<keyword evidence="7 9" id="KW-0472">Membrane</keyword>
<evidence type="ECO:0000256" key="7">
    <source>
        <dbReference type="ARBA" id="ARBA00023136"/>
    </source>
</evidence>
<dbReference type="STRING" id="453304.ATC03_16780"/>
<evidence type="ECO:0000313" key="12">
    <source>
        <dbReference type="Proteomes" id="UP000078437"/>
    </source>
</evidence>
<evidence type="ECO:0000256" key="1">
    <source>
        <dbReference type="ARBA" id="ARBA00004651"/>
    </source>
</evidence>
<evidence type="ECO:0000256" key="5">
    <source>
        <dbReference type="ARBA" id="ARBA00022692"/>
    </source>
</evidence>
<reference evidence="12" key="2">
    <citation type="submission" date="2016-01" db="EMBL/GenBank/DDBJ databases">
        <title>Complete genome sequence of Agromyces aureus AR33T and comparison with related organisms.</title>
        <authorList>
            <person name="Corretto E."/>
            <person name="Antonielli L."/>
            <person name="Sessitsch A."/>
            <person name="Brader G."/>
        </authorList>
    </citation>
    <scope>NUCLEOTIDE SEQUENCE [LARGE SCALE GENOMIC DNA]</scope>
    <source>
        <strain evidence="12">AR33</strain>
    </source>
</reference>
<feature type="transmembrane region" description="Helical" evidence="9">
    <location>
        <begin position="365"/>
        <end position="386"/>
    </location>
</feature>
<dbReference type="PANTHER" id="PTHR33908:SF11">
    <property type="entry name" value="MEMBRANE PROTEIN"/>
    <property type="match status" value="1"/>
</dbReference>
<evidence type="ECO:0000256" key="4">
    <source>
        <dbReference type="ARBA" id="ARBA00022679"/>
    </source>
</evidence>
<evidence type="ECO:0000259" key="10">
    <source>
        <dbReference type="Pfam" id="PF13231"/>
    </source>
</evidence>
<dbReference type="GO" id="GO:0016763">
    <property type="term" value="F:pentosyltransferase activity"/>
    <property type="evidence" value="ECO:0007669"/>
    <property type="project" value="TreeGrafter"/>
</dbReference>
<feature type="transmembrane region" description="Helical" evidence="9">
    <location>
        <begin position="314"/>
        <end position="331"/>
    </location>
</feature>